<organism evidence="6 7">
    <name type="scientific">Dyella japonica</name>
    <dbReference type="NCBI Taxonomy" id="231455"/>
    <lineage>
        <taxon>Bacteria</taxon>
        <taxon>Pseudomonadati</taxon>
        <taxon>Pseudomonadota</taxon>
        <taxon>Gammaproteobacteria</taxon>
        <taxon>Lysobacterales</taxon>
        <taxon>Rhodanobacteraceae</taxon>
        <taxon>Dyella</taxon>
    </lineage>
</organism>
<dbReference type="PANTHER" id="PTHR43214">
    <property type="entry name" value="TWO-COMPONENT RESPONSE REGULATOR"/>
    <property type="match status" value="1"/>
</dbReference>
<sequence length="224" mass="24059">MDSSRILVAVADDHPVIRMGIEATLAGFPMLHLVGACHNSTELIALLDSKRCDVLVTDYAMPGGEYGDGLELLSFLKERYPSLAIVVMTGIDRSTIVQALLALGLENILSKLDDMNHLPAAIQAAHVRRRYLSPALTAASSTSRPRHTVAKLSPRELEVLLLYIGGASIKDIASFFQTSKQTVSTQKVNGMAKLGIEKDADLFKHAAELGLVGRTLGPERGGKA</sequence>
<feature type="modified residue" description="4-aspartylphosphate" evidence="3">
    <location>
        <position position="58"/>
    </location>
</feature>
<evidence type="ECO:0000256" key="2">
    <source>
        <dbReference type="ARBA" id="ARBA00023125"/>
    </source>
</evidence>
<dbReference type="InterPro" id="IPR058245">
    <property type="entry name" value="NreC/VraR/RcsB-like_REC"/>
</dbReference>
<protein>
    <submittedName>
        <fullName evidence="6">Two-component system capsular synthesis response regulator RcsB</fullName>
    </submittedName>
</protein>
<dbReference type="Pfam" id="PF00072">
    <property type="entry name" value="Response_reg"/>
    <property type="match status" value="1"/>
</dbReference>
<keyword evidence="7" id="KW-1185">Reference proteome</keyword>
<comment type="caution">
    <text evidence="6">The sequence shown here is derived from an EMBL/GenBank/DDBJ whole genome shotgun (WGS) entry which is preliminary data.</text>
</comment>
<dbReference type="InterPro" id="IPR001789">
    <property type="entry name" value="Sig_transdc_resp-reg_receiver"/>
</dbReference>
<dbReference type="PANTHER" id="PTHR43214:SF17">
    <property type="entry name" value="TRANSCRIPTIONAL REGULATORY PROTEIN RCSB"/>
    <property type="match status" value="1"/>
</dbReference>
<accession>A0ABV2K119</accession>
<gene>
    <name evidence="6" type="ORF">ABIC75_004529</name>
</gene>
<keyword evidence="1 3" id="KW-0597">Phosphoprotein</keyword>
<feature type="domain" description="Response regulatory" evidence="5">
    <location>
        <begin position="7"/>
        <end position="126"/>
    </location>
</feature>
<evidence type="ECO:0000256" key="1">
    <source>
        <dbReference type="ARBA" id="ARBA00022553"/>
    </source>
</evidence>
<dbReference type="Gene3D" id="3.40.50.2300">
    <property type="match status" value="1"/>
</dbReference>
<dbReference type="SMART" id="SM00448">
    <property type="entry name" value="REC"/>
    <property type="match status" value="1"/>
</dbReference>
<dbReference type="SUPFAM" id="SSF52172">
    <property type="entry name" value="CheY-like"/>
    <property type="match status" value="1"/>
</dbReference>
<dbReference type="CDD" id="cd17535">
    <property type="entry name" value="REC_NarL-like"/>
    <property type="match status" value="1"/>
</dbReference>
<feature type="domain" description="HTH luxR-type" evidence="4">
    <location>
        <begin position="145"/>
        <end position="210"/>
    </location>
</feature>
<dbReference type="InterPro" id="IPR011006">
    <property type="entry name" value="CheY-like_superfamily"/>
</dbReference>
<dbReference type="SUPFAM" id="SSF46894">
    <property type="entry name" value="C-terminal effector domain of the bipartite response regulators"/>
    <property type="match status" value="1"/>
</dbReference>
<dbReference type="RefSeq" id="WP_354016115.1">
    <property type="nucleotide sequence ID" value="NZ_JBEPMU010000009.1"/>
</dbReference>
<evidence type="ECO:0000259" key="5">
    <source>
        <dbReference type="PROSITE" id="PS50110"/>
    </source>
</evidence>
<reference evidence="6 7" key="1">
    <citation type="submission" date="2024-06" db="EMBL/GenBank/DDBJ databases">
        <title>Sorghum-associated microbial communities from plants grown in Nebraska, USA.</title>
        <authorList>
            <person name="Schachtman D."/>
        </authorList>
    </citation>
    <scope>NUCLEOTIDE SEQUENCE [LARGE SCALE GENOMIC DNA]</scope>
    <source>
        <strain evidence="6 7">1073</strain>
    </source>
</reference>
<evidence type="ECO:0000313" key="6">
    <source>
        <dbReference type="EMBL" id="MET3654781.1"/>
    </source>
</evidence>
<name>A0ABV2K119_9GAMM</name>
<dbReference type="Proteomes" id="UP001549184">
    <property type="component" value="Unassembled WGS sequence"/>
</dbReference>
<dbReference type="EMBL" id="JBEPMU010000009">
    <property type="protein sequence ID" value="MET3654781.1"/>
    <property type="molecule type" value="Genomic_DNA"/>
</dbReference>
<dbReference type="InterPro" id="IPR000792">
    <property type="entry name" value="Tscrpt_reg_LuxR_C"/>
</dbReference>
<dbReference type="InterPro" id="IPR016032">
    <property type="entry name" value="Sig_transdc_resp-reg_C-effctor"/>
</dbReference>
<dbReference type="PRINTS" id="PR00038">
    <property type="entry name" value="HTHLUXR"/>
</dbReference>
<dbReference type="PROSITE" id="PS50043">
    <property type="entry name" value="HTH_LUXR_2"/>
    <property type="match status" value="1"/>
</dbReference>
<keyword evidence="2" id="KW-0238">DNA-binding</keyword>
<dbReference type="PROSITE" id="PS50110">
    <property type="entry name" value="RESPONSE_REGULATORY"/>
    <property type="match status" value="1"/>
</dbReference>
<dbReference type="CDD" id="cd06170">
    <property type="entry name" value="LuxR_C_like"/>
    <property type="match status" value="1"/>
</dbReference>
<dbReference type="InterPro" id="IPR039420">
    <property type="entry name" value="WalR-like"/>
</dbReference>
<dbReference type="Gene3D" id="1.10.10.10">
    <property type="entry name" value="Winged helix-like DNA-binding domain superfamily/Winged helix DNA-binding domain"/>
    <property type="match status" value="1"/>
</dbReference>
<evidence type="ECO:0000313" key="7">
    <source>
        <dbReference type="Proteomes" id="UP001549184"/>
    </source>
</evidence>
<dbReference type="InterPro" id="IPR036388">
    <property type="entry name" value="WH-like_DNA-bd_sf"/>
</dbReference>
<dbReference type="SMART" id="SM00421">
    <property type="entry name" value="HTH_LUXR"/>
    <property type="match status" value="1"/>
</dbReference>
<proteinExistence type="predicted"/>
<evidence type="ECO:0000256" key="3">
    <source>
        <dbReference type="PROSITE-ProRule" id="PRU00169"/>
    </source>
</evidence>
<dbReference type="Pfam" id="PF00196">
    <property type="entry name" value="GerE"/>
    <property type="match status" value="1"/>
</dbReference>
<evidence type="ECO:0000259" key="4">
    <source>
        <dbReference type="PROSITE" id="PS50043"/>
    </source>
</evidence>